<proteinExistence type="predicted"/>
<evidence type="ECO:0000313" key="2">
    <source>
        <dbReference type="EMBL" id="KAL3665235.1"/>
    </source>
</evidence>
<protein>
    <submittedName>
        <fullName evidence="2">Uncharacterized protein</fullName>
    </submittedName>
</protein>
<dbReference type="EMBL" id="JBIMZQ010000021">
    <property type="protein sequence ID" value="KAL3665235.1"/>
    <property type="molecule type" value="Genomic_DNA"/>
</dbReference>
<dbReference type="Proteomes" id="UP001632037">
    <property type="component" value="Unassembled WGS sequence"/>
</dbReference>
<evidence type="ECO:0000313" key="3">
    <source>
        <dbReference type="Proteomes" id="UP001632037"/>
    </source>
</evidence>
<evidence type="ECO:0000256" key="1">
    <source>
        <dbReference type="SAM" id="MobiDB-lite"/>
    </source>
</evidence>
<dbReference type="AlphaFoldDB" id="A0ABD3FE71"/>
<accession>A0ABD3FE71</accession>
<gene>
    <name evidence="2" type="ORF">V7S43_009863</name>
</gene>
<comment type="caution">
    <text evidence="2">The sequence shown here is derived from an EMBL/GenBank/DDBJ whole genome shotgun (WGS) entry which is preliminary data.</text>
</comment>
<name>A0ABD3FE71_9STRA</name>
<feature type="region of interest" description="Disordered" evidence="1">
    <location>
        <begin position="158"/>
        <end position="194"/>
    </location>
</feature>
<reference evidence="2 3" key="1">
    <citation type="submission" date="2024-09" db="EMBL/GenBank/DDBJ databases">
        <title>Genome sequencing and assembly of Phytophthora oleae, isolate VK10A, causative agent of rot of olive drupes.</title>
        <authorList>
            <person name="Conti Taguali S."/>
            <person name="Riolo M."/>
            <person name="La Spada F."/>
            <person name="Cacciola S.O."/>
            <person name="Dionisio G."/>
        </authorList>
    </citation>
    <scope>NUCLEOTIDE SEQUENCE [LARGE SCALE GENOMIC DNA]</scope>
    <source>
        <strain evidence="2 3">VK10A</strain>
    </source>
</reference>
<keyword evidence="3" id="KW-1185">Reference proteome</keyword>
<organism evidence="2 3">
    <name type="scientific">Phytophthora oleae</name>
    <dbReference type="NCBI Taxonomy" id="2107226"/>
    <lineage>
        <taxon>Eukaryota</taxon>
        <taxon>Sar</taxon>
        <taxon>Stramenopiles</taxon>
        <taxon>Oomycota</taxon>
        <taxon>Peronosporomycetes</taxon>
        <taxon>Peronosporales</taxon>
        <taxon>Peronosporaceae</taxon>
        <taxon>Phytophthora</taxon>
    </lineage>
</organism>
<sequence length="194" mass="21830">MVISHRESMEKSTFILRWGLELLVNEIKVGEHATRFAPDGKYAPLKVKDYAVIDLRGNETGEVTRVARMEKRVTVFFKLSDFTSCRCIFGMDKTIHDIPLKRSLLAPMKFSSLWRGIQTAKAFANLTRNNGKTGLLETIEHGEMLLQRRQRRTLRCNHPQVSAPGYSDPRHDNVARGGEAGKISTGTTQLSSAV</sequence>
<feature type="compositionally biased region" description="Polar residues" evidence="1">
    <location>
        <begin position="184"/>
        <end position="194"/>
    </location>
</feature>